<dbReference type="AlphaFoldDB" id="A0A7V7QNW6"/>
<dbReference type="Gene3D" id="3.40.50.1820">
    <property type="entry name" value="alpha/beta hydrolase"/>
    <property type="match status" value="1"/>
</dbReference>
<dbReference type="Pfam" id="PF07859">
    <property type="entry name" value="Abhydrolase_3"/>
    <property type="match status" value="1"/>
</dbReference>
<evidence type="ECO:0000313" key="3">
    <source>
        <dbReference type="EMBL" id="KAB1440962.1"/>
    </source>
</evidence>
<dbReference type="PANTHER" id="PTHR48081">
    <property type="entry name" value="AB HYDROLASE SUPERFAMILY PROTEIN C4A8.06C"/>
    <property type="match status" value="1"/>
</dbReference>
<dbReference type="PANTHER" id="PTHR48081:SF8">
    <property type="entry name" value="ALPHA_BETA HYDROLASE FOLD-3 DOMAIN-CONTAINING PROTEIN-RELATED"/>
    <property type="match status" value="1"/>
</dbReference>
<keyword evidence="1 3" id="KW-0378">Hydrolase</keyword>
<protein>
    <submittedName>
        <fullName evidence="3">Alpha/beta hydrolase</fullName>
    </submittedName>
</protein>
<evidence type="ECO:0000259" key="2">
    <source>
        <dbReference type="Pfam" id="PF07859"/>
    </source>
</evidence>
<gene>
    <name evidence="3" type="ORF">F7O84_00315</name>
</gene>
<dbReference type="SUPFAM" id="SSF53474">
    <property type="entry name" value="alpha/beta-Hydrolases"/>
    <property type="match status" value="1"/>
</dbReference>
<name>A0A7V7QNW6_9FIRM</name>
<accession>A0A7V7QNW6</accession>
<proteinExistence type="predicted"/>
<keyword evidence="4" id="KW-1185">Reference proteome</keyword>
<dbReference type="EMBL" id="WAGX01000002">
    <property type="protein sequence ID" value="KAB1440962.1"/>
    <property type="molecule type" value="Genomic_DNA"/>
</dbReference>
<dbReference type="InterPro" id="IPR013094">
    <property type="entry name" value="AB_hydrolase_3"/>
</dbReference>
<evidence type="ECO:0000256" key="1">
    <source>
        <dbReference type="ARBA" id="ARBA00022801"/>
    </source>
</evidence>
<organism evidence="3 4">
    <name type="scientific">Candidatus Galacturonatibacter soehngenii</name>
    <dbReference type="NCBI Taxonomy" id="2307010"/>
    <lineage>
        <taxon>Bacteria</taxon>
        <taxon>Bacillati</taxon>
        <taxon>Bacillota</taxon>
        <taxon>Clostridia</taxon>
        <taxon>Lachnospirales</taxon>
        <taxon>Lachnospiraceae</taxon>
        <taxon>Candidatus Galacturonatibacter</taxon>
    </lineage>
</organism>
<comment type="caution">
    <text evidence="3">The sequence shown here is derived from an EMBL/GenBank/DDBJ whole genome shotgun (WGS) entry which is preliminary data.</text>
</comment>
<dbReference type="InterPro" id="IPR029058">
    <property type="entry name" value="AB_hydrolase_fold"/>
</dbReference>
<dbReference type="GO" id="GO:0016787">
    <property type="term" value="F:hydrolase activity"/>
    <property type="evidence" value="ECO:0007669"/>
    <property type="project" value="UniProtKB-KW"/>
</dbReference>
<dbReference type="Proteomes" id="UP000461768">
    <property type="component" value="Unassembled WGS sequence"/>
</dbReference>
<feature type="domain" description="Alpha/beta hydrolase fold-3" evidence="2">
    <location>
        <begin position="76"/>
        <end position="279"/>
    </location>
</feature>
<dbReference type="RefSeq" id="WP_151140541.1">
    <property type="nucleotide sequence ID" value="NZ_WAGX01000002.1"/>
</dbReference>
<dbReference type="OrthoDB" id="9815425at2"/>
<sequence>MNKTVQSIQGKILKNLVADITSMHVVGKKIKSGEYRKNPIEPAWKCPKGFLVEKISMEHFDMEYLCPEDADNKRVVLQLHGGGYIGPMKNIYRNFAVMYSKAAKGANVLTIDYRVAPEYTYPAALEDAIRAYEWLLEKGYMAEQIIVVGDSAGGGLALALSLYLRDNNKPLPKGIITMSAWADLTCEGESYTSQYKLDPLFGNTKDSMIFNSAYIGEHDPRHPYLSPVFGEFYEFPPILMQVGSSEMLLSDTLEVARKIKEEGGKVRLRVYEGMFHVFQMSMNLIPESRLAWKEIRQFFKTI</sequence>
<reference evidence="3 4" key="2">
    <citation type="submission" date="2020-02" db="EMBL/GenBank/DDBJ databases">
        <title>Candidatus Galacturonibacter soehngenii shows hetero-acetogenic catabolism of galacturonic acid but lacks a canonical carbon monoxide dehydrogenase/acetyl-CoA synthase complex.</title>
        <authorList>
            <person name="Diender M."/>
            <person name="Stouten G.R."/>
            <person name="Petersen J.F."/>
            <person name="Nielsen P.H."/>
            <person name="Dueholm M.S."/>
            <person name="Pronk J.T."/>
            <person name="Van Loosdrecht M.C.M."/>
        </authorList>
    </citation>
    <scope>NUCLEOTIDE SEQUENCE [LARGE SCALE GENOMIC DNA]</scope>
    <source>
        <strain evidence="3">GalUA</strain>
    </source>
</reference>
<reference evidence="3 4" key="1">
    <citation type="submission" date="2019-09" db="EMBL/GenBank/DDBJ databases">
        <authorList>
            <person name="Valk L.C."/>
        </authorList>
    </citation>
    <scope>NUCLEOTIDE SEQUENCE [LARGE SCALE GENOMIC DNA]</scope>
    <source>
        <strain evidence="3">GalUA</strain>
    </source>
</reference>
<evidence type="ECO:0000313" key="4">
    <source>
        <dbReference type="Proteomes" id="UP000461768"/>
    </source>
</evidence>
<dbReference type="InterPro" id="IPR050300">
    <property type="entry name" value="GDXG_lipolytic_enzyme"/>
</dbReference>